<gene>
    <name evidence="10" type="ORF">GpartN1_g2263.t1</name>
</gene>
<evidence type="ECO:0000256" key="3">
    <source>
        <dbReference type="ARBA" id="ARBA00006792"/>
    </source>
</evidence>
<feature type="compositionally biased region" description="Polar residues" evidence="9">
    <location>
        <begin position="76"/>
        <end position="89"/>
    </location>
</feature>
<organism evidence="10 11">
    <name type="scientific">Galdieria partita</name>
    <dbReference type="NCBI Taxonomy" id="83374"/>
    <lineage>
        <taxon>Eukaryota</taxon>
        <taxon>Rhodophyta</taxon>
        <taxon>Bangiophyceae</taxon>
        <taxon>Galdieriales</taxon>
        <taxon>Galdieriaceae</taxon>
        <taxon>Galdieria</taxon>
    </lineage>
</organism>
<comment type="caution">
    <text evidence="10">The sequence shown here is derived from an EMBL/GenBank/DDBJ whole genome shotgun (WGS) entry which is preliminary data.</text>
</comment>
<proteinExistence type="inferred from homology"/>
<sequence>MVESEFKVAETWDRTLELGIKRVAYGVLLGSVTAFVLFRSPLTRVAVSSFGGGIGFGMTYSDAKRDFEKLRPASPPSTQGLTDSLSLNN</sequence>
<name>A0A9C7PV27_9RHOD</name>
<evidence type="ECO:0000256" key="2">
    <source>
        <dbReference type="ARBA" id="ARBA00004434"/>
    </source>
</evidence>
<evidence type="ECO:0000256" key="6">
    <source>
        <dbReference type="ARBA" id="ARBA00022989"/>
    </source>
</evidence>
<keyword evidence="11" id="KW-1185">Reference proteome</keyword>
<dbReference type="PANTHER" id="PTHR21304:SF0">
    <property type="entry name" value="MICOS COMPLEX SUBUNIT MIC10"/>
    <property type="match status" value="1"/>
</dbReference>
<keyword evidence="5" id="KW-0999">Mitochondrion inner membrane</keyword>
<keyword evidence="8" id="KW-0472">Membrane</keyword>
<evidence type="ECO:0000256" key="1">
    <source>
        <dbReference type="ARBA" id="ARBA00002689"/>
    </source>
</evidence>
<evidence type="ECO:0000256" key="7">
    <source>
        <dbReference type="ARBA" id="ARBA00023128"/>
    </source>
</evidence>
<dbReference type="Pfam" id="PF04418">
    <property type="entry name" value="DUF543"/>
    <property type="match status" value="1"/>
</dbReference>
<keyword evidence="7" id="KW-0496">Mitochondrion</keyword>
<dbReference type="EMBL" id="BQMJ01000016">
    <property type="protein sequence ID" value="GJQ10472.1"/>
    <property type="molecule type" value="Genomic_DNA"/>
</dbReference>
<evidence type="ECO:0000313" key="10">
    <source>
        <dbReference type="EMBL" id="GJQ10472.1"/>
    </source>
</evidence>
<reference evidence="10" key="2">
    <citation type="submission" date="2022-01" db="EMBL/GenBank/DDBJ databases">
        <authorList>
            <person name="Hirooka S."/>
            <person name="Miyagishima S.Y."/>
        </authorList>
    </citation>
    <scope>NUCLEOTIDE SEQUENCE</scope>
    <source>
        <strain evidence="10">NBRC 102759</strain>
    </source>
</reference>
<dbReference type="GO" id="GO:0061617">
    <property type="term" value="C:MICOS complex"/>
    <property type="evidence" value="ECO:0007669"/>
    <property type="project" value="InterPro"/>
</dbReference>
<reference evidence="10" key="1">
    <citation type="journal article" date="2022" name="Proc. Natl. Acad. Sci. U.S.A.">
        <title>Life cycle and functional genomics of the unicellular red alga Galdieria for elucidating algal and plant evolution and industrial use.</title>
        <authorList>
            <person name="Hirooka S."/>
            <person name="Itabashi T."/>
            <person name="Ichinose T.M."/>
            <person name="Onuma R."/>
            <person name="Fujiwara T."/>
            <person name="Yamashita S."/>
            <person name="Jong L.W."/>
            <person name="Tomita R."/>
            <person name="Iwane A.H."/>
            <person name="Miyagishima S.Y."/>
        </authorList>
    </citation>
    <scope>NUCLEOTIDE SEQUENCE</scope>
    <source>
        <strain evidence="10">NBRC 102759</strain>
    </source>
</reference>
<dbReference type="AlphaFoldDB" id="A0A9C7PV27"/>
<protein>
    <recommendedName>
        <fullName evidence="12">MICOS complex subunit MIC10</fullName>
    </recommendedName>
</protein>
<comment type="function">
    <text evidence="1">Component of the MICOS complex, a large protein complex of the mitochondrial inner membrane that plays crucial roles in the maintenance of crista junctions, inner membrane architecture, and formation of contact sites to the outer membrane.</text>
</comment>
<dbReference type="PANTHER" id="PTHR21304">
    <property type="entry name" value="MICOS COMPLEX SUBUNIT MIC10"/>
    <property type="match status" value="1"/>
</dbReference>
<keyword evidence="6" id="KW-1133">Transmembrane helix</keyword>
<evidence type="ECO:0000256" key="8">
    <source>
        <dbReference type="ARBA" id="ARBA00023136"/>
    </source>
</evidence>
<dbReference type="Proteomes" id="UP001061958">
    <property type="component" value="Unassembled WGS sequence"/>
</dbReference>
<evidence type="ECO:0000313" key="11">
    <source>
        <dbReference type="Proteomes" id="UP001061958"/>
    </source>
</evidence>
<comment type="similarity">
    <text evidence="3">Belongs to the MICOS complex subunit Mic10 family.</text>
</comment>
<evidence type="ECO:0000256" key="9">
    <source>
        <dbReference type="SAM" id="MobiDB-lite"/>
    </source>
</evidence>
<evidence type="ECO:0000256" key="5">
    <source>
        <dbReference type="ARBA" id="ARBA00022792"/>
    </source>
</evidence>
<evidence type="ECO:0000256" key="4">
    <source>
        <dbReference type="ARBA" id="ARBA00022692"/>
    </source>
</evidence>
<comment type="subcellular location">
    <subcellularLocation>
        <location evidence="2">Mitochondrion inner membrane</location>
        <topology evidence="2">Single-pass membrane protein</topology>
    </subcellularLocation>
</comment>
<keyword evidence="4" id="KW-0812">Transmembrane</keyword>
<dbReference type="InterPro" id="IPR007512">
    <property type="entry name" value="Mic10"/>
</dbReference>
<dbReference type="OrthoDB" id="1916310at2759"/>
<accession>A0A9C7PV27</accession>
<feature type="region of interest" description="Disordered" evidence="9">
    <location>
        <begin position="69"/>
        <end position="89"/>
    </location>
</feature>
<evidence type="ECO:0008006" key="12">
    <source>
        <dbReference type="Google" id="ProtNLM"/>
    </source>
</evidence>